<dbReference type="Proteomes" id="UP000002084">
    <property type="component" value="Chromosome"/>
</dbReference>
<dbReference type="SFLD" id="SFLDG01386">
    <property type="entry name" value="main_SPASM_domain-containing"/>
    <property type="match status" value="1"/>
</dbReference>
<reference evidence="9 10" key="1">
    <citation type="submission" date="2007-11" db="EMBL/GenBank/DDBJ databases">
        <authorList>
            <consortium name="The Salmonella enterica serovar Arizonae Genome Sequencing Project"/>
            <person name="McClelland M."/>
            <person name="Sanderson E.K."/>
            <person name="Porwollik S."/>
            <person name="Spieth J."/>
            <person name="Clifton W.S."/>
            <person name="Fulton R."/>
            <person name="Chunyan W."/>
            <person name="Wollam A."/>
            <person name="Shah N."/>
            <person name="Pepin K."/>
            <person name="Bhonagiri V."/>
            <person name="Nash W."/>
            <person name="Johnson M."/>
            <person name="Thiruvilangam P."/>
            <person name="Wilson R."/>
        </authorList>
    </citation>
    <scope>NUCLEOTIDE SEQUENCE [LARGE SCALE GENOMIC DNA]</scope>
    <source>
        <strain evidence="10">ATCC BAA-731 / CDC346-86 / RSK2980</strain>
    </source>
</reference>
<evidence type="ECO:0000256" key="1">
    <source>
        <dbReference type="ARBA" id="ARBA00001966"/>
    </source>
</evidence>
<dbReference type="EMBL" id="CP000880">
    <property type="protein sequence ID" value="ABX22801.1"/>
    <property type="molecule type" value="Genomic_DNA"/>
</dbReference>
<dbReference type="InterPro" id="IPR007197">
    <property type="entry name" value="rSAM"/>
</dbReference>
<dbReference type="Pfam" id="PF04055">
    <property type="entry name" value="Radical_SAM"/>
    <property type="match status" value="1"/>
</dbReference>
<comment type="similarity">
    <text evidence="7">Belongs to the radical SAM superfamily. Anaerobic sulfatase-maturating enzyme family.</text>
</comment>
<dbReference type="PROSITE" id="PS51918">
    <property type="entry name" value="RADICAL_SAM"/>
    <property type="match status" value="1"/>
</dbReference>
<evidence type="ECO:0000256" key="5">
    <source>
        <dbReference type="ARBA" id="ARBA00023004"/>
    </source>
</evidence>
<accession>A9MR53</accession>
<dbReference type="SFLD" id="SFLDS00029">
    <property type="entry name" value="Radical_SAM"/>
    <property type="match status" value="1"/>
</dbReference>
<keyword evidence="3" id="KW-0949">S-adenosyl-L-methionine</keyword>
<dbReference type="SUPFAM" id="SSF102114">
    <property type="entry name" value="Radical SAM enzymes"/>
    <property type="match status" value="1"/>
</dbReference>
<dbReference type="KEGG" id="ses:SARI_02955"/>
<dbReference type="GO" id="GO:0051539">
    <property type="term" value="F:4 iron, 4 sulfur cluster binding"/>
    <property type="evidence" value="ECO:0007669"/>
    <property type="project" value="UniProtKB-KW"/>
</dbReference>
<dbReference type="SFLD" id="SFLDG01067">
    <property type="entry name" value="SPASM/twitch_domain_containing"/>
    <property type="match status" value="1"/>
</dbReference>
<dbReference type="HOGENOM" id="CLU_009273_10_0_6"/>
<evidence type="ECO:0000313" key="10">
    <source>
        <dbReference type="Proteomes" id="UP000002084"/>
    </source>
</evidence>
<dbReference type="PANTHER" id="PTHR43273">
    <property type="entry name" value="ANAEROBIC SULFATASE-MATURATING ENZYME HOMOLOG ASLB-RELATED"/>
    <property type="match status" value="1"/>
</dbReference>
<keyword evidence="6" id="KW-0411">Iron-sulfur</keyword>
<dbReference type="GO" id="GO:0046872">
    <property type="term" value="F:metal ion binding"/>
    <property type="evidence" value="ECO:0007669"/>
    <property type="project" value="UniProtKB-KW"/>
</dbReference>
<dbReference type="NCBIfam" id="TIGR03942">
    <property type="entry name" value="sulfatase_rSAM"/>
    <property type="match status" value="1"/>
</dbReference>
<dbReference type="GO" id="GO:0016491">
    <property type="term" value="F:oxidoreductase activity"/>
    <property type="evidence" value="ECO:0007669"/>
    <property type="project" value="InterPro"/>
</dbReference>
<evidence type="ECO:0000313" key="9">
    <source>
        <dbReference type="EMBL" id="ABX22801.1"/>
    </source>
</evidence>
<dbReference type="Pfam" id="PF13186">
    <property type="entry name" value="SPASM"/>
    <property type="match status" value="1"/>
</dbReference>
<sequence>MLDQVLLFQGKVKMSGKSCQVMVKPTGSVCNLDCKYCFYLEKEKLYPDRKNHYKMSEETLELFIRQQIAAQDIDEVIFAWQGGEPTLMGIPFYRKAIEFQQRYCGGKTIVNTFQTNGILINDEWAAFFREHDFLVGVSIDGDAALHDEWRMTRSGKPTHEKVENAVRCLAQHDVEFNTLTVVNRTNMHHPIQVYRYLKSIGSRYMQFIPLVERCGENGLAQPQDKHIAMTPWSVDSLQFGQFLNVVFDVWIREDIGDIGIQLFEQTLAAWCGLPPQVCVFAPTCGSAFAMEMNGDVYNCDHFVYPQFKLGNIHQKTLRQMNHSEQNLQFGSDKQRLMAQECHFCQWKFACYGGCPKHRFLPSVSGAINHNYLCAGYQAFFSHTATAMNAMRTLYEKGISPAEIKSIFV</sequence>
<comment type="cofactor">
    <cofactor evidence="1">
        <name>[4Fe-4S] cluster</name>
        <dbReference type="ChEBI" id="CHEBI:49883"/>
    </cofactor>
</comment>
<dbReference type="SFLD" id="SFLDF00285">
    <property type="entry name" value="anaerobic_Ser-type_sulfatase-m"/>
    <property type="match status" value="1"/>
</dbReference>
<keyword evidence="5" id="KW-0408">Iron</keyword>
<evidence type="ECO:0000256" key="6">
    <source>
        <dbReference type="ARBA" id="ARBA00023014"/>
    </source>
</evidence>
<dbReference type="SFLD" id="SFLDG01384">
    <property type="entry name" value="thioether_bond_formation_requi"/>
    <property type="match status" value="1"/>
</dbReference>
<dbReference type="InterPro" id="IPR023885">
    <property type="entry name" value="4Fe4S-binding_SPASM_dom"/>
</dbReference>
<dbReference type="Gene3D" id="3.20.20.70">
    <property type="entry name" value="Aldolase class I"/>
    <property type="match status" value="1"/>
</dbReference>
<evidence type="ECO:0000256" key="2">
    <source>
        <dbReference type="ARBA" id="ARBA00022485"/>
    </source>
</evidence>
<keyword evidence="4" id="KW-0479">Metal-binding</keyword>
<dbReference type="AlphaFoldDB" id="A9MR53"/>
<dbReference type="CDD" id="cd01335">
    <property type="entry name" value="Radical_SAM"/>
    <property type="match status" value="1"/>
</dbReference>
<dbReference type="InterPro" id="IPR034491">
    <property type="entry name" value="Anaerob_Ser_sulfatase-maturase"/>
</dbReference>
<dbReference type="CDD" id="cd21120">
    <property type="entry name" value="SPASM_anSME"/>
    <property type="match status" value="1"/>
</dbReference>
<dbReference type="STRING" id="41514.SARI_02955"/>
<evidence type="ECO:0000256" key="3">
    <source>
        <dbReference type="ARBA" id="ARBA00022691"/>
    </source>
</evidence>
<gene>
    <name evidence="9" type="ordered locus">SARI_02955</name>
</gene>
<name>A9MR53_SALAR</name>
<dbReference type="InterPro" id="IPR023867">
    <property type="entry name" value="Sulphatase_maturase_rSAM"/>
</dbReference>
<dbReference type="NCBIfam" id="TIGR04085">
    <property type="entry name" value="rSAM_more_4Fe4S"/>
    <property type="match status" value="1"/>
</dbReference>
<dbReference type="InterPro" id="IPR047207">
    <property type="entry name" value="SPASM_anSME"/>
</dbReference>
<feature type="domain" description="Radical SAM core" evidence="8">
    <location>
        <begin position="13"/>
        <end position="252"/>
    </location>
</feature>
<dbReference type="InterPro" id="IPR058240">
    <property type="entry name" value="rSAM_sf"/>
</dbReference>
<dbReference type="PANTHER" id="PTHR43273:SF3">
    <property type="entry name" value="ANAEROBIC SULFATASE-MATURATING ENZYME HOMOLOG ASLB-RELATED"/>
    <property type="match status" value="1"/>
</dbReference>
<evidence type="ECO:0000256" key="7">
    <source>
        <dbReference type="ARBA" id="ARBA00023601"/>
    </source>
</evidence>
<keyword evidence="2" id="KW-0004">4Fe-4S</keyword>
<organism evidence="9 10">
    <name type="scientific">Salmonella arizonae (strain ATCC BAA-731 / CDC346-86 / RSK2980)</name>
    <dbReference type="NCBI Taxonomy" id="41514"/>
    <lineage>
        <taxon>Bacteria</taxon>
        <taxon>Pseudomonadati</taxon>
        <taxon>Pseudomonadota</taxon>
        <taxon>Gammaproteobacteria</taxon>
        <taxon>Enterobacterales</taxon>
        <taxon>Enterobacteriaceae</taxon>
        <taxon>Salmonella</taxon>
    </lineage>
</organism>
<dbReference type="SFLD" id="SFLDG01072">
    <property type="entry name" value="dehydrogenase_like"/>
    <property type="match status" value="1"/>
</dbReference>
<evidence type="ECO:0000259" key="8">
    <source>
        <dbReference type="PROSITE" id="PS51918"/>
    </source>
</evidence>
<proteinExistence type="inferred from homology"/>
<dbReference type="InterPro" id="IPR013785">
    <property type="entry name" value="Aldolase_TIM"/>
</dbReference>
<evidence type="ECO:0000256" key="4">
    <source>
        <dbReference type="ARBA" id="ARBA00022723"/>
    </source>
</evidence>
<keyword evidence="10" id="KW-1185">Reference proteome</keyword>
<protein>
    <recommendedName>
        <fullName evidence="8">Radical SAM core domain-containing protein</fullName>
    </recommendedName>
</protein>